<evidence type="ECO:0000313" key="2">
    <source>
        <dbReference type="Proteomes" id="UP000294662"/>
    </source>
</evidence>
<dbReference type="OrthoDB" id="7859895at2"/>
<dbReference type="RefSeq" id="WP_132831431.1">
    <property type="nucleotide sequence ID" value="NZ_SMFP01000022.1"/>
</dbReference>
<dbReference type="Proteomes" id="UP000294662">
    <property type="component" value="Unassembled WGS sequence"/>
</dbReference>
<organism evidence="1 2">
    <name type="scientific">Antarcticimicrobium sediminis</name>
    <dbReference type="NCBI Taxonomy" id="2546227"/>
    <lineage>
        <taxon>Bacteria</taxon>
        <taxon>Pseudomonadati</taxon>
        <taxon>Pseudomonadota</taxon>
        <taxon>Alphaproteobacteria</taxon>
        <taxon>Rhodobacterales</taxon>
        <taxon>Paracoccaceae</taxon>
        <taxon>Antarcticimicrobium</taxon>
    </lineage>
</organism>
<keyword evidence="2" id="KW-1185">Reference proteome</keyword>
<evidence type="ECO:0000313" key="1">
    <source>
        <dbReference type="EMBL" id="TDE34151.1"/>
    </source>
</evidence>
<comment type="caution">
    <text evidence="1">The sequence shown here is derived from an EMBL/GenBank/DDBJ whole genome shotgun (WGS) entry which is preliminary data.</text>
</comment>
<dbReference type="EMBL" id="SMFP01000022">
    <property type="protein sequence ID" value="TDE34151.1"/>
    <property type="molecule type" value="Genomic_DNA"/>
</dbReference>
<protein>
    <submittedName>
        <fullName evidence="1">Uncharacterized protein</fullName>
    </submittedName>
</protein>
<reference evidence="1 2" key="1">
    <citation type="submission" date="2019-03" db="EMBL/GenBank/DDBJ databases">
        <authorList>
            <person name="Zhang S."/>
        </authorList>
    </citation>
    <scope>NUCLEOTIDE SEQUENCE [LARGE SCALE GENOMIC DNA]</scope>
    <source>
        <strain evidence="1 2">S4J41</strain>
    </source>
</reference>
<accession>A0A4R5EI06</accession>
<proteinExistence type="predicted"/>
<gene>
    <name evidence="1" type="ORF">E1B25_20390</name>
</gene>
<name>A0A4R5EI06_9RHOB</name>
<dbReference type="AlphaFoldDB" id="A0A4R5EI06"/>
<sequence length="128" mass="13952">MRATRATEDEPLVSDNLLAQLADPDFDAQRGEFDAQTRALLAVALPEICSELLGWRQTASNRPFALALALRSEAIEARLDQARHDIRAPEPVHPNTLTAACETLLRHSTDAAERSAAADVLAQIRRAA</sequence>